<evidence type="ECO:0000256" key="4">
    <source>
        <dbReference type="ARBA" id="ARBA00023150"/>
    </source>
</evidence>
<evidence type="ECO:0000256" key="3">
    <source>
        <dbReference type="ARBA" id="ARBA00012575"/>
    </source>
</evidence>
<evidence type="ECO:0000256" key="6">
    <source>
        <dbReference type="HAMAP-Rule" id="MF_01224"/>
    </source>
</evidence>
<dbReference type="EC" id="4.6.1.17" evidence="3 6"/>
<feature type="region of interest" description="Disordered" evidence="7">
    <location>
        <begin position="155"/>
        <end position="182"/>
    </location>
</feature>
<feature type="compositionally biased region" description="Gly residues" evidence="7">
    <location>
        <begin position="164"/>
        <end position="182"/>
    </location>
</feature>
<sequence>MTQEGAPGLTHFRDGEPRMVDVSAKTPTARTATAEGWVRLTPEARTALEAGRTPKGDPLTVARLAGLAGSKRTADLVLLCHPIPVTGAEVTVTLEPEGVRIVATVRTTAPTGVEMEALTAVTVAALNVYDMLKASSKALTIEDVRLLHKAGGKSGDYHAPDAGTGPGPGAGLDAGTGMGRPA</sequence>
<dbReference type="InterPro" id="IPR023045">
    <property type="entry name" value="MoaC"/>
</dbReference>
<feature type="binding site" evidence="6">
    <location>
        <begin position="115"/>
        <end position="116"/>
    </location>
    <ligand>
        <name>substrate</name>
    </ligand>
</feature>
<feature type="binding site" evidence="6">
    <location>
        <begin position="79"/>
        <end position="81"/>
    </location>
    <ligand>
        <name>substrate</name>
    </ligand>
</feature>
<dbReference type="InterPro" id="IPR036522">
    <property type="entry name" value="MoaC_sf"/>
</dbReference>
<evidence type="ECO:0000256" key="5">
    <source>
        <dbReference type="ARBA" id="ARBA00023239"/>
    </source>
</evidence>
<organism evidence="9 10">
    <name type="scientific">Deinococcus rhizophilus</name>
    <dbReference type="NCBI Taxonomy" id="3049544"/>
    <lineage>
        <taxon>Bacteria</taxon>
        <taxon>Thermotogati</taxon>
        <taxon>Deinococcota</taxon>
        <taxon>Deinococci</taxon>
        <taxon>Deinococcales</taxon>
        <taxon>Deinococcaceae</taxon>
        <taxon>Deinococcus</taxon>
    </lineage>
</organism>
<reference evidence="9 10" key="1">
    <citation type="submission" date="2023-05" db="EMBL/GenBank/DDBJ databases">
        <authorList>
            <person name="Gao F."/>
        </authorList>
    </citation>
    <scope>NUCLEOTIDE SEQUENCE [LARGE SCALE GENOMIC DNA]</scope>
    <source>
        <strain evidence="9 10">MIMF12</strain>
    </source>
</reference>
<dbReference type="SUPFAM" id="SSF55040">
    <property type="entry name" value="Molybdenum cofactor biosynthesis protein C, MoaC"/>
    <property type="match status" value="1"/>
</dbReference>
<keyword evidence="5 6" id="KW-0456">Lyase</keyword>
<dbReference type="RefSeq" id="WP_285524587.1">
    <property type="nucleotide sequence ID" value="NZ_JASNGB010000158.1"/>
</dbReference>
<comment type="similarity">
    <text evidence="6">Belongs to the MoaC family.</text>
</comment>
<dbReference type="PANTHER" id="PTHR22960">
    <property type="entry name" value="MOLYBDOPTERIN COFACTOR SYNTHESIS PROTEIN A"/>
    <property type="match status" value="1"/>
</dbReference>
<comment type="pathway">
    <text evidence="2 6">Cofactor biosynthesis; molybdopterin biosynthesis.</text>
</comment>
<dbReference type="HAMAP" id="MF_01224_B">
    <property type="entry name" value="MoaC_B"/>
    <property type="match status" value="1"/>
</dbReference>
<dbReference type="GO" id="GO:0061799">
    <property type="term" value="F:cyclic pyranopterin monophosphate synthase activity"/>
    <property type="evidence" value="ECO:0007669"/>
    <property type="project" value="UniProtKB-EC"/>
</dbReference>
<gene>
    <name evidence="6 9" type="primary">moaC</name>
    <name evidence="9" type="ORF">QOL99_13565</name>
</gene>
<keyword evidence="4 6" id="KW-0501">Molybdenum cofactor biosynthesis</keyword>
<feature type="active site" evidence="6">
    <location>
        <position position="130"/>
    </location>
</feature>
<comment type="caution">
    <text evidence="9">The sequence shown here is derived from an EMBL/GenBank/DDBJ whole genome shotgun (WGS) entry which is preliminary data.</text>
</comment>
<name>A0ABT7JJC8_9DEIO</name>
<evidence type="ECO:0000256" key="2">
    <source>
        <dbReference type="ARBA" id="ARBA00005046"/>
    </source>
</evidence>
<dbReference type="Gene3D" id="3.30.70.640">
    <property type="entry name" value="Molybdopterin cofactor biosynthesis C (MoaC) domain"/>
    <property type="match status" value="1"/>
</dbReference>
<evidence type="ECO:0000256" key="1">
    <source>
        <dbReference type="ARBA" id="ARBA00001637"/>
    </source>
</evidence>
<dbReference type="EMBL" id="JASNGB010000158">
    <property type="protein sequence ID" value="MDL2345171.1"/>
    <property type="molecule type" value="Genomic_DNA"/>
</dbReference>
<accession>A0ABT7JJC8</accession>
<dbReference type="InterPro" id="IPR050105">
    <property type="entry name" value="MoCo_biosynth_MoaA/MoaC"/>
</dbReference>
<dbReference type="Pfam" id="PF01967">
    <property type="entry name" value="MoaC"/>
    <property type="match status" value="1"/>
</dbReference>
<dbReference type="InterPro" id="IPR002820">
    <property type="entry name" value="Mopterin_CF_biosynth-C_dom"/>
</dbReference>
<comment type="function">
    <text evidence="6">Catalyzes the conversion of (8S)-3',8-cyclo-7,8-dihydroguanosine 5'-triphosphate to cyclic pyranopterin monophosphate (cPMP).</text>
</comment>
<dbReference type="CDD" id="cd01420">
    <property type="entry name" value="MoaC_PE"/>
    <property type="match status" value="1"/>
</dbReference>
<dbReference type="InterPro" id="IPR047594">
    <property type="entry name" value="MoaC_bact/euk"/>
</dbReference>
<evidence type="ECO:0000259" key="8">
    <source>
        <dbReference type="Pfam" id="PF01967"/>
    </source>
</evidence>
<dbReference type="Proteomes" id="UP001302059">
    <property type="component" value="Unassembled WGS sequence"/>
</dbReference>
<feature type="domain" description="Molybdopterin cofactor biosynthesis C (MoaC)" evidence="8">
    <location>
        <begin position="19"/>
        <end position="152"/>
    </location>
</feature>
<dbReference type="NCBIfam" id="TIGR00581">
    <property type="entry name" value="moaC"/>
    <property type="match status" value="1"/>
</dbReference>
<evidence type="ECO:0000313" key="9">
    <source>
        <dbReference type="EMBL" id="MDL2345171.1"/>
    </source>
</evidence>
<proteinExistence type="inferred from homology"/>
<comment type="catalytic activity">
    <reaction evidence="1 6">
        <text>(8S)-3',8-cyclo-7,8-dihydroguanosine 5'-triphosphate = cyclic pyranopterin phosphate + diphosphate</text>
        <dbReference type="Rhea" id="RHEA:49580"/>
        <dbReference type="ChEBI" id="CHEBI:33019"/>
        <dbReference type="ChEBI" id="CHEBI:59648"/>
        <dbReference type="ChEBI" id="CHEBI:131766"/>
        <dbReference type="EC" id="4.6.1.17"/>
    </reaction>
</comment>
<keyword evidence="10" id="KW-1185">Reference proteome</keyword>
<evidence type="ECO:0000256" key="7">
    <source>
        <dbReference type="SAM" id="MobiDB-lite"/>
    </source>
</evidence>
<protein>
    <recommendedName>
        <fullName evidence="3 6">Cyclic pyranopterin monophosphate synthase</fullName>
        <ecNumber evidence="3 6">4.6.1.17</ecNumber>
    </recommendedName>
    <alternativeName>
        <fullName evidence="6">Molybdenum cofactor biosynthesis protein C</fullName>
    </alternativeName>
</protein>
<dbReference type="NCBIfam" id="NF006870">
    <property type="entry name" value="PRK09364.1"/>
    <property type="match status" value="1"/>
</dbReference>
<evidence type="ECO:0000313" key="10">
    <source>
        <dbReference type="Proteomes" id="UP001302059"/>
    </source>
</evidence>
<comment type="subunit">
    <text evidence="6">Homohexamer; trimer of dimers.</text>
</comment>